<dbReference type="GO" id="GO:0031460">
    <property type="term" value="P:glycine betaine transport"/>
    <property type="evidence" value="ECO:0007669"/>
    <property type="project" value="TreeGrafter"/>
</dbReference>
<evidence type="ECO:0000256" key="6">
    <source>
        <dbReference type="ARBA" id="ARBA00023136"/>
    </source>
</evidence>
<keyword evidence="2 7" id="KW-0813">Transport</keyword>
<keyword evidence="10" id="KW-1185">Reference proteome</keyword>
<evidence type="ECO:0000259" key="8">
    <source>
        <dbReference type="PROSITE" id="PS50928"/>
    </source>
</evidence>
<keyword evidence="6 7" id="KW-0472">Membrane</keyword>
<keyword evidence="4 7" id="KW-0812">Transmembrane</keyword>
<feature type="transmembrane region" description="Helical" evidence="7">
    <location>
        <begin position="128"/>
        <end position="151"/>
    </location>
</feature>
<feature type="transmembrane region" description="Helical" evidence="7">
    <location>
        <begin position="384"/>
        <end position="406"/>
    </location>
</feature>
<dbReference type="InterPro" id="IPR000515">
    <property type="entry name" value="MetI-like"/>
</dbReference>
<dbReference type="PANTHER" id="PTHR47737:SF1">
    <property type="entry name" value="GLYCINE BETAINE_PROLINE BETAINE TRANSPORT SYSTEM PERMEASE PROTEIN PROW"/>
    <property type="match status" value="1"/>
</dbReference>
<feature type="transmembrane region" description="Helical" evidence="7">
    <location>
        <begin position="654"/>
        <end position="671"/>
    </location>
</feature>
<feature type="transmembrane region" description="Helical" evidence="7">
    <location>
        <begin position="78"/>
        <end position="98"/>
    </location>
</feature>
<protein>
    <submittedName>
        <fullName evidence="9">Glycine betaine transport system permease protein OpuAB</fullName>
    </submittedName>
</protein>
<feature type="transmembrane region" description="Helical" evidence="7">
    <location>
        <begin position="442"/>
        <end position="469"/>
    </location>
</feature>
<feature type="transmembrane region" description="Helical" evidence="7">
    <location>
        <begin position="543"/>
        <end position="571"/>
    </location>
</feature>
<reference evidence="9 10" key="1">
    <citation type="submission" date="2017-03" db="EMBL/GenBank/DDBJ databases">
        <authorList>
            <person name="Afonso C.L."/>
            <person name="Miller P.J."/>
            <person name="Scott M.A."/>
            <person name="Spackman E."/>
            <person name="Goraichik I."/>
            <person name="Dimitrov K.M."/>
            <person name="Suarez D.L."/>
            <person name="Swayne D.E."/>
        </authorList>
    </citation>
    <scope>NUCLEOTIDE SEQUENCE [LARGE SCALE GENOMIC DNA]</scope>
    <source>
        <strain evidence="9 10">CECT 7745</strain>
    </source>
</reference>
<feature type="transmembrane region" description="Helical" evidence="7">
    <location>
        <begin position="171"/>
        <end position="196"/>
    </location>
</feature>
<dbReference type="PROSITE" id="PS50928">
    <property type="entry name" value="ABC_TM1"/>
    <property type="match status" value="2"/>
</dbReference>
<evidence type="ECO:0000313" key="9">
    <source>
        <dbReference type="EMBL" id="SMC11388.1"/>
    </source>
</evidence>
<dbReference type="GO" id="GO:0015226">
    <property type="term" value="F:carnitine transmembrane transporter activity"/>
    <property type="evidence" value="ECO:0007669"/>
    <property type="project" value="TreeGrafter"/>
</dbReference>
<evidence type="ECO:0000256" key="3">
    <source>
        <dbReference type="ARBA" id="ARBA00022475"/>
    </source>
</evidence>
<feature type="transmembrane region" description="Helical" evidence="7">
    <location>
        <begin position="53"/>
        <end position="71"/>
    </location>
</feature>
<dbReference type="GO" id="GO:0043190">
    <property type="term" value="C:ATP-binding cassette (ABC) transporter complex"/>
    <property type="evidence" value="ECO:0007669"/>
    <property type="project" value="TreeGrafter"/>
</dbReference>
<dbReference type="InterPro" id="IPR035906">
    <property type="entry name" value="MetI-like_sf"/>
</dbReference>
<feature type="transmembrane region" description="Helical" evidence="7">
    <location>
        <begin position="287"/>
        <end position="307"/>
    </location>
</feature>
<accession>A0A1X7BP36</accession>
<dbReference type="SUPFAM" id="SSF161098">
    <property type="entry name" value="MetI-like"/>
    <property type="match status" value="2"/>
</dbReference>
<dbReference type="EMBL" id="FWXB01000003">
    <property type="protein sequence ID" value="SMC11388.1"/>
    <property type="molecule type" value="Genomic_DNA"/>
</dbReference>
<comment type="subcellular location">
    <subcellularLocation>
        <location evidence="1 7">Cell membrane</location>
        <topology evidence="1 7">Multi-pass membrane protein</topology>
    </subcellularLocation>
</comment>
<evidence type="ECO:0000256" key="7">
    <source>
        <dbReference type="RuleBase" id="RU363032"/>
    </source>
</evidence>
<dbReference type="PANTHER" id="PTHR47737">
    <property type="entry name" value="GLYCINE BETAINE/PROLINE BETAINE TRANSPORT SYSTEM PERMEASE PROTEIN PROW"/>
    <property type="match status" value="1"/>
</dbReference>
<evidence type="ECO:0000256" key="4">
    <source>
        <dbReference type="ARBA" id="ARBA00022692"/>
    </source>
</evidence>
<evidence type="ECO:0000256" key="1">
    <source>
        <dbReference type="ARBA" id="ARBA00004651"/>
    </source>
</evidence>
<dbReference type="Proteomes" id="UP000193224">
    <property type="component" value="Unassembled WGS sequence"/>
</dbReference>
<feature type="transmembrane region" description="Helical" evidence="7">
    <location>
        <begin position="12"/>
        <end position="33"/>
    </location>
</feature>
<feature type="transmembrane region" description="Helical" evidence="7">
    <location>
        <begin position="500"/>
        <end position="523"/>
    </location>
</feature>
<proteinExistence type="inferred from homology"/>
<feature type="transmembrane region" description="Helical" evidence="7">
    <location>
        <begin position="104"/>
        <end position="121"/>
    </location>
</feature>
<feature type="transmembrane region" description="Helical" evidence="7">
    <location>
        <begin position="610"/>
        <end position="634"/>
    </location>
</feature>
<dbReference type="Pfam" id="PF00528">
    <property type="entry name" value="BPD_transp_1"/>
    <property type="match status" value="2"/>
</dbReference>
<gene>
    <name evidence="9" type="primary">opuAB_1</name>
    <name evidence="9" type="ORF">ROA7745_01200</name>
</gene>
<evidence type="ECO:0000256" key="2">
    <source>
        <dbReference type="ARBA" id="ARBA00022448"/>
    </source>
</evidence>
<organism evidence="9 10">
    <name type="scientific">Roseovarius aestuarii</name>
    <dbReference type="NCBI Taxonomy" id="475083"/>
    <lineage>
        <taxon>Bacteria</taxon>
        <taxon>Pseudomonadati</taxon>
        <taxon>Pseudomonadota</taxon>
        <taxon>Alphaproteobacteria</taxon>
        <taxon>Rhodobacterales</taxon>
        <taxon>Roseobacteraceae</taxon>
        <taxon>Roseovarius</taxon>
    </lineage>
</organism>
<keyword evidence="5 7" id="KW-1133">Transmembrane helix</keyword>
<comment type="similarity">
    <text evidence="7">Belongs to the binding-protein-dependent transport system permease family.</text>
</comment>
<dbReference type="CDD" id="cd06261">
    <property type="entry name" value="TM_PBP2"/>
    <property type="match status" value="2"/>
</dbReference>
<dbReference type="GO" id="GO:0005275">
    <property type="term" value="F:amine transmembrane transporter activity"/>
    <property type="evidence" value="ECO:0007669"/>
    <property type="project" value="TreeGrafter"/>
</dbReference>
<name>A0A1X7BP36_9RHOB</name>
<feature type="transmembrane region" description="Helical" evidence="7">
    <location>
        <begin position="412"/>
        <end position="430"/>
    </location>
</feature>
<keyword evidence="3" id="KW-1003">Cell membrane</keyword>
<dbReference type="Gene3D" id="1.10.3720.10">
    <property type="entry name" value="MetI-like"/>
    <property type="match status" value="2"/>
</dbReference>
<feature type="transmembrane region" description="Helical" evidence="7">
    <location>
        <begin position="475"/>
        <end position="493"/>
    </location>
</feature>
<evidence type="ECO:0000256" key="5">
    <source>
        <dbReference type="ARBA" id="ARBA00022989"/>
    </source>
</evidence>
<feature type="domain" description="ABC transmembrane type-1" evidence="8">
    <location>
        <begin position="124"/>
        <end position="304"/>
    </location>
</feature>
<dbReference type="RefSeq" id="WP_085799341.1">
    <property type="nucleotide sequence ID" value="NZ_FWXB01000003.1"/>
</dbReference>
<evidence type="ECO:0000313" key="10">
    <source>
        <dbReference type="Proteomes" id="UP000193224"/>
    </source>
</evidence>
<dbReference type="OrthoDB" id="9815258at2"/>
<sequence length="691" mass="75625">MRFNLTRNDLHWLGVICVTLICLALQGELTWMAKYPKDLILPISDWLNAIMDWVVTYLGWFFLGISWLLEWPIKAVRFVLNALPWSVTAFLFCTVAWAASGWKLAAFTLLALLYMLVIGYWSESMNTLSLVAISVPLAILVGFIFGVWGFFSNRAERAIMPMLDVLQTVPSFAYLLPILMLFGFGTVVGLIASVLYSFPPMVRNTIVGLRGVSPEVIESGLMSGATPAQLFWQVRVPSSLRQLLLGVNQATMASLSMVIIASIIGGTADIGWEVLSTIRKAQFGESLLAGIVIALMAMVIDRVTAGLAARSGDYDPDDKSFAQRHRYWVVALLGAVLFFVLAQIIGILNEWPRNWEISPARAMNEGLTYLVVNFRDQIETIKKLAFFFVMLPTKIGLQGAVSPFTWGFELTLPIKIAYAAVMFALAVWAASRGRAKTGIAILLFAIVIYFGLTGMPWPALLLICAIAAWKIGGRALGLGTALGLGFIVVTGIWPEAMLSVYLCGIAVLISFTLGTAIGIWAAHNDTVSTIIRPFNDTLQTMPLFVLLIPFVMIFKIGEFTALLAIIAYAIVPAIRYAEHGLRSLPENVIEAATMIGATNRQMLWQVKIPLALPVMMLGLNQTIMYGIAMLVIAALVGTNGLEQIVYIGLSDGDFGVGIIAGIGMAIIAIITDRMTHAWSRRRQEELGLGVE</sequence>
<feature type="transmembrane region" description="Helical" evidence="7">
    <location>
        <begin position="327"/>
        <end position="348"/>
    </location>
</feature>
<dbReference type="AlphaFoldDB" id="A0A1X7BP36"/>
<dbReference type="GO" id="GO:0015871">
    <property type="term" value="P:choline transport"/>
    <property type="evidence" value="ECO:0007669"/>
    <property type="project" value="TreeGrafter"/>
</dbReference>
<feature type="domain" description="ABC transmembrane type-1" evidence="8">
    <location>
        <begin position="496"/>
        <end position="675"/>
    </location>
</feature>